<reference evidence="1" key="1">
    <citation type="journal article" date="2023" name="G3 (Bethesda)">
        <title>A reference genome for the long-term kleptoplast-retaining sea slug Elysia crispata morphotype clarki.</title>
        <authorList>
            <person name="Eastman K.E."/>
            <person name="Pendleton A.L."/>
            <person name="Shaikh M.A."/>
            <person name="Suttiyut T."/>
            <person name="Ogas R."/>
            <person name="Tomko P."/>
            <person name="Gavelis G."/>
            <person name="Widhalm J.R."/>
            <person name="Wisecaver J.H."/>
        </authorList>
    </citation>
    <scope>NUCLEOTIDE SEQUENCE</scope>
    <source>
        <strain evidence="1">ECLA1</strain>
    </source>
</reference>
<comment type="caution">
    <text evidence="1">The sequence shown here is derived from an EMBL/GenBank/DDBJ whole genome shotgun (WGS) entry which is preliminary data.</text>
</comment>
<gene>
    <name evidence="1" type="ORF">RRG08_050586</name>
</gene>
<dbReference type="Proteomes" id="UP001283361">
    <property type="component" value="Unassembled WGS sequence"/>
</dbReference>
<protein>
    <submittedName>
        <fullName evidence="1">Uncharacterized protein</fullName>
    </submittedName>
</protein>
<evidence type="ECO:0000313" key="2">
    <source>
        <dbReference type="Proteomes" id="UP001283361"/>
    </source>
</evidence>
<proteinExistence type="predicted"/>
<sequence length="90" mass="10333">MTIGNMTRDRLNPGRSEAELFRRGRNRKFLHQPPTILVDEIPTGFIGGWISRDMDYFEMSIVFNIVLQNLHHNYNSVQCRSRRGGGGGIL</sequence>
<keyword evidence="2" id="KW-1185">Reference proteome</keyword>
<evidence type="ECO:0000313" key="1">
    <source>
        <dbReference type="EMBL" id="KAK3763940.1"/>
    </source>
</evidence>
<accession>A0AAE0Z741</accession>
<organism evidence="1 2">
    <name type="scientific">Elysia crispata</name>
    <name type="common">lettuce slug</name>
    <dbReference type="NCBI Taxonomy" id="231223"/>
    <lineage>
        <taxon>Eukaryota</taxon>
        <taxon>Metazoa</taxon>
        <taxon>Spiralia</taxon>
        <taxon>Lophotrochozoa</taxon>
        <taxon>Mollusca</taxon>
        <taxon>Gastropoda</taxon>
        <taxon>Heterobranchia</taxon>
        <taxon>Euthyneura</taxon>
        <taxon>Panpulmonata</taxon>
        <taxon>Sacoglossa</taxon>
        <taxon>Placobranchoidea</taxon>
        <taxon>Plakobranchidae</taxon>
        <taxon>Elysia</taxon>
    </lineage>
</organism>
<dbReference type="EMBL" id="JAWDGP010004484">
    <property type="protein sequence ID" value="KAK3763940.1"/>
    <property type="molecule type" value="Genomic_DNA"/>
</dbReference>
<dbReference type="AlphaFoldDB" id="A0AAE0Z741"/>
<name>A0AAE0Z741_9GAST</name>